<dbReference type="AlphaFoldDB" id="A0A1I6KQW2"/>
<sequence length="318" mass="35578">MTTDATWQSVRDRCEVLDHDEVLVTPNDERVFVVERIEDDRVTVEFLDGGSRDLRRDQFDVLADSVDDEGLDLDSLPPGVGPYVTVLSLAPQYAVEGAGAGAGTLRRADATDSDPDDVPIESPFVRSRWDVRRPPEEVHDDALLVADFLERHDVTALEELPAEELVDVYVLLSDVQWGADDLRRDVGRDLLDHVGPDGRLHGQYGTVSRTRRERRTLKDEDVVLEVLDEAGVPREWVLGVDEDKLDVVLATSEIGEAEVYDVHEQYYVQKTGVESDAKRSRLQGLKDRLAALEDEEAAELHEEIDALEDRIDDVLATG</sequence>
<dbReference type="Proteomes" id="UP000199062">
    <property type="component" value="Unassembled WGS sequence"/>
</dbReference>
<keyword evidence="3" id="KW-1185">Reference proteome</keyword>
<evidence type="ECO:0000313" key="2">
    <source>
        <dbReference type="EMBL" id="SFR93606.1"/>
    </source>
</evidence>
<reference evidence="2 3" key="1">
    <citation type="submission" date="2016-10" db="EMBL/GenBank/DDBJ databases">
        <authorList>
            <person name="de Groot N.N."/>
        </authorList>
    </citation>
    <scope>NUCLEOTIDE SEQUENCE [LARGE SCALE GENOMIC DNA]</scope>
    <source>
        <strain evidence="2 3">CGMCC 1.10457</strain>
    </source>
</reference>
<dbReference type="EMBL" id="FOZK01000001">
    <property type="protein sequence ID" value="SFR93606.1"/>
    <property type="molecule type" value="Genomic_DNA"/>
</dbReference>
<name>A0A1I6KQW2_9EURY</name>
<keyword evidence="1" id="KW-0175">Coiled coil</keyword>
<evidence type="ECO:0000256" key="1">
    <source>
        <dbReference type="SAM" id="Coils"/>
    </source>
</evidence>
<dbReference type="Pfam" id="PF25943">
    <property type="entry name" value="DUF7983"/>
    <property type="match status" value="1"/>
</dbReference>
<dbReference type="RefSeq" id="WP_089815036.1">
    <property type="nucleotide sequence ID" value="NZ_FOZK01000001.1"/>
</dbReference>
<organism evidence="2 3">
    <name type="scientific">Halomicrobium zhouii</name>
    <dbReference type="NCBI Taxonomy" id="767519"/>
    <lineage>
        <taxon>Archaea</taxon>
        <taxon>Methanobacteriati</taxon>
        <taxon>Methanobacteriota</taxon>
        <taxon>Stenosarchaea group</taxon>
        <taxon>Halobacteria</taxon>
        <taxon>Halobacteriales</taxon>
        <taxon>Haloarculaceae</taxon>
        <taxon>Halomicrobium</taxon>
    </lineage>
</organism>
<protein>
    <submittedName>
        <fullName evidence="2">Uncharacterized protein</fullName>
    </submittedName>
</protein>
<feature type="coiled-coil region" evidence="1">
    <location>
        <begin position="275"/>
        <end position="317"/>
    </location>
</feature>
<evidence type="ECO:0000313" key="3">
    <source>
        <dbReference type="Proteomes" id="UP000199062"/>
    </source>
</evidence>
<dbReference type="OrthoDB" id="247969at2157"/>
<proteinExistence type="predicted"/>
<accession>A0A1I6KQW2</accession>
<dbReference type="InterPro" id="IPR058289">
    <property type="entry name" value="DUF7983"/>
</dbReference>
<gene>
    <name evidence="2" type="ORF">SAMN05216559_1332</name>
</gene>